<accession>A0A2M7RL11</accession>
<reference evidence="2 3" key="1">
    <citation type="submission" date="2017-09" db="EMBL/GenBank/DDBJ databases">
        <title>Depth-based differentiation of microbial function through sediment-hosted aquifers and enrichment of novel symbionts in the deep terrestrial subsurface.</title>
        <authorList>
            <person name="Probst A.J."/>
            <person name="Ladd B."/>
            <person name="Jarett J.K."/>
            <person name="Geller-Mcgrath D.E."/>
            <person name="Sieber C.M."/>
            <person name="Emerson J.B."/>
            <person name="Anantharaman K."/>
            <person name="Thomas B.C."/>
            <person name="Malmstrom R."/>
            <person name="Stieglmeier M."/>
            <person name="Klingl A."/>
            <person name="Woyke T."/>
            <person name="Ryan C.M."/>
            <person name="Banfield J.F."/>
        </authorList>
    </citation>
    <scope>NUCLEOTIDE SEQUENCE [LARGE SCALE GENOMIC DNA]</scope>
    <source>
        <strain evidence="2">CG_4_10_14_0_8_um_filter_42_10</strain>
    </source>
</reference>
<keyword evidence="1" id="KW-0472">Membrane</keyword>
<protein>
    <recommendedName>
        <fullName evidence="4">DUF4352 domain-containing protein</fullName>
    </recommendedName>
</protein>
<keyword evidence="1" id="KW-0812">Transmembrane</keyword>
<sequence length="224" mass="25468">MKKSPINKKPIKEIGVWTVTCWIFIGLAGLISVFSGIVTIKAGQLFIGILFLVFGVFVFVPRKYLRISRPLKVIIFISAYFTLLVISGINTPKPEQQYEYYSLEQPFNLTFGNNIFSMKINNVSKETQIIVNNEQTISSSGFYLFVNGEITNLGKVTSDLQFKSELKDSEDNLYIIFATDTRVGGFQPNLEKKFYNVFEIPRQASGLKFFVKDKTNVIKVVNLE</sequence>
<evidence type="ECO:0000313" key="2">
    <source>
        <dbReference type="EMBL" id="PIY97272.1"/>
    </source>
</evidence>
<name>A0A2M7RL11_9BACT</name>
<evidence type="ECO:0000256" key="1">
    <source>
        <dbReference type="SAM" id="Phobius"/>
    </source>
</evidence>
<gene>
    <name evidence="2" type="ORF">COY66_00035</name>
</gene>
<feature type="transmembrane region" description="Helical" evidence="1">
    <location>
        <begin position="43"/>
        <end position="61"/>
    </location>
</feature>
<comment type="caution">
    <text evidence="2">The sequence shown here is derived from an EMBL/GenBank/DDBJ whole genome shotgun (WGS) entry which is preliminary data.</text>
</comment>
<evidence type="ECO:0000313" key="3">
    <source>
        <dbReference type="Proteomes" id="UP000230779"/>
    </source>
</evidence>
<proteinExistence type="predicted"/>
<feature type="transmembrane region" description="Helical" evidence="1">
    <location>
        <begin position="73"/>
        <end position="89"/>
    </location>
</feature>
<keyword evidence="1" id="KW-1133">Transmembrane helix</keyword>
<organism evidence="2 3">
    <name type="scientific">Candidatus Kerfeldbacteria bacterium CG_4_10_14_0_8_um_filter_42_10</name>
    <dbReference type="NCBI Taxonomy" id="2014248"/>
    <lineage>
        <taxon>Bacteria</taxon>
        <taxon>Candidatus Kerfeldiibacteriota</taxon>
    </lineage>
</organism>
<feature type="transmembrane region" description="Helical" evidence="1">
    <location>
        <begin position="14"/>
        <end position="37"/>
    </location>
</feature>
<dbReference type="Proteomes" id="UP000230779">
    <property type="component" value="Unassembled WGS sequence"/>
</dbReference>
<dbReference type="AlphaFoldDB" id="A0A2M7RL11"/>
<evidence type="ECO:0008006" key="4">
    <source>
        <dbReference type="Google" id="ProtNLM"/>
    </source>
</evidence>
<dbReference type="EMBL" id="PFMD01000002">
    <property type="protein sequence ID" value="PIY97272.1"/>
    <property type="molecule type" value="Genomic_DNA"/>
</dbReference>